<dbReference type="PROSITE" id="PS51257">
    <property type="entry name" value="PROKAR_LIPOPROTEIN"/>
    <property type="match status" value="1"/>
</dbReference>
<dbReference type="AlphaFoldDB" id="A0A7S8E6C9"/>
<dbReference type="InterPro" id="IPR019734">
    <property type="entry name" value="TPR_rpt"/>
</dbReference>
<dbReference type="PANTHER" id="PTHR45586">
    <property type="entry name" value="TPR REPEAT-CONTAINING PROTEIN PA4667"/>
    <property type="match status" value="1"/>
</dbReference>
<proteinExistence type="predicted"/>
<evidence type="ECO:0000256" key="1">
    <source>
        <dbReference type="ARBA" id="ARBA00022737"/>
    </source>
</evidence>
<evidence type="ECO:0000256" key="3">
    <source>
        <dbReference type="PROSITE-ProRule" id="PRU00339"/>
    </source>
</evidence>
<dbReference type="SMART" id="SM00028">
    <property type="entry name" value="TPR"/>
    <property type="match status" value="3"/>
</dbReference>
<sequence length="253" mass="27387">MKRKLLLAIVCFGIAGCTPSAAERNNAANHDVQTGEIESAIAAYQQAQVLEPDNAVLYYNAADALQQANRVTAAVEALEFAIAQGDDDLKAVAYYNLGRIYFLGEDYEQAIFAFQEVLRLTPDNNDARFNLELALASILQPTPTALEMQTEPEDSPVNEQATPTPAPGDISQLTPTPTPPPEGTRIGPTPIDEGSDGAPIEDMRSTPQPEVDGDLTIDQAERILDQIKLDADVLGDFKQQEATPSSTQSEKDW</sequence>
<keyword evidence="1" id="KW-0677">Repeat</keyword>
<protein>
    <submittedName>
        <fullName evidence="6">Tetratricopeptide repeat protein</fullName>
    </submittedName>
</protein>
<gene>
    <name evidence="6" type="ORF">G4Y79_15665</name>
</gene>
<dbReference type="PROSITE" id="PS50293">
    <property type="entry name" value="TPR_REGION"/>
    <property type="match status" value="1"/>
</dbReference>
<dbReference type="InterPro" id="IPR011990">
    <property type="entry name" value="TPR-like_helical_dom_sf"/>
</dbReference>
<evidence type="ECO:0000256" key="2">
    <source>
        <dbReference type="ARBA" id="ARBA00022803"/>
    </source>
</evidence>
<feature type="signal peptide" evidence="5">
    <location>
        <begin position="1"/>
        <end position="22"/>
    </location>
</feature>
<dbReference type="Pfam" id="PF13414">
    <property type="entry name" value="TPR_11"/>
    <property type="match status" value="1"/>
</dbReference>
<evidence type="ECO:0000256" key="4">
    <source>
        <dbReference type="SAM" id="MobiDB-lite"/>
    </source>
</evidence>
<evidence type="ECO:0000256" key="5">
    <source>
        <dbReference type="SAM" id="SignalP"/>
    </source>
</evidence>
<evidence type="ECO:0000313" key="7">
    <source>
        <dbReference type="Proteomes" id="UP000594468"/>
    </source>
</evidence>
<dbReference type="Proteomes" id="UP000594468">
    <property type="component" value="Chromosome"/>
</dbReference>
<dbReference type="PROSITE" id="PS50005">
    <property type="entry name" value="TPR"/>
    <property type="match status" value="1"/>
</dbReference>
<feature type="repeat" description="TPR" evidence="3">
    <location>
        <begin position="91"/>
        <end position="124"/>
    </location>
</feature>
<organism evidence="6 7">
    <name type="scientific">Phototrophicus methaneseepsis</name>
    <dbReference type="NCBI Taxonomy" id="2710758"/>
    <lineage>
        <taxon>Bacteria</taxon>
        <taxon>Bacillati</taxon>
        <taxon>Chloroflexota</taxon>
        <taxon>Candidatus Thermofontia</taxon>
        <taxon>Phototrophicales</taxon>
        <taxon>Phototrophicaceae</taxon>
        <taxon>Phototrophicus</taxon>
    </lineage>
</organism>
<accession>A0A7S8E6C9</accession>
<dbReference type="Pfam" id="PF00515">
    <property type="entry name" value="TPR_1"/>
    <property type="match status" value="1"/>
</dbReference>
<keyword evidence="5" id="KW-0732">Signal</keyword>
<dbReference type="KEGG" id="pmet:G4Y79_15665"/>
<keyword evidence="7" id="KW-1185">Reference proteome</keyword>
<evidence type="ECO:0000313" key="6">
    <source>
        <dbReference type="EMBL" id="QPC81140.1"/>
    </source>
</evidence>
<name>A0A7S8E6C9_9CHLR</name>
<reference evidence="6 7" key="1">
    <citation type="submission" date="2020-02" db="EMBL/GenBank/DDBJ databases">
        <authorList>
            <person name="Zheng R.K."/>
            <person name="Sun C.M."/>
        </authorList>
    </citation>
    <scope>NUCLEOTIDE SEQUENCE [LARGE SCALE GENOMIC DNA]</scope>
    <source>
        <strain evidence="7">rifampicinis</strain>
    </source>
</reference>
<keyword evidence="2 3" id="KW-0802">TPR repeat</keyword>
<feature type="chain" id="PRO_5032445209" evidence="5">
    <location>
        <begin position="23"/>
        <end position="253"/>
    </location>
</feature>
<dbReference type="RefSeq" id="WP_195169213.1">
    <property type="nucleotide sequence ID" value="NZ_CP062983.1"/>
</dbReference>
<dbReference type="Gene3D" id="1.25.40.10">
    <property type="entry name" value="Tetratricopeptide repeat domain"/>
    <property type="match status" value="1"/>
</dbReference>
<feature type="region of interest" description="Disordered" evidence="4">
    <location>
        <begin position="147"/>
        <end position="214"/>
    </location>
</feature>
<dbReference type="EMBL" id="CP062983">
    <property type="protein sequence ID" value="QPC81140.1"/>
    <property type="molecule type" value="Genomic_DNA"/>
</dbReference>
<dbReference type="PANTHER" id="PTHR45586:SF1">
    <property type="entry name" value="LIPOPOLYSACCHARIDE ASSEMBLY PROTEIN B"/>
    <property type="match status" value="1"/>
</dbReference>
<dbReference type="InterPro" id="IPR051012">
    <property type="entry name" value="CellSynth/LPSAsmb/PSIAsmb"/>
</dbReference>
<dbReference type="SUPFAM" id="SSF48452">
    <property type="entry name" value="TPR-like"/>
    <property type="match status" value="1"/>
</dbReference>